<dbReference type="PANTHER" id="PTHR45836:SF13">
    <property type="entry name" value="PROTEIN CRUMBS"/>
    <property type="match status" value="1"/>
</dbReference>
<sequence length="338" mass="38628">MENYIDQRGRIERTDINFYTCGQSIFNNSEKDSFCEEPTKPCISQSCWKRQICQNNSSAYICECLEGFLCQNCETDAIECLPILCQNGSDSINITNNVTCNCSTIFTGKFCKKIQTSYESFPWKNIAMCMKCEKDYHCSCMPELTGKNSEKVIEHCRLLSINCLSEGWCFNIIGRIRYVCTPGCTRNSCWFVKNVYFTHLYLCYYGSTCHDICQAKGPPQFEYVWQLRFTGSEGEICDMIIDTYFFLAANCTGGAVYENKPEDINSACLFLGEGTIQMCASGCRCLSEKDSQGCWCPCILRRSGKIHLENATDYQENGCQHEAVRKNEINRTRYLCIV</sequence>
<keyword evidence="7" id="KW-1185">Reference proteome</keyword>
<evidence type="ECO:0000259" key="6">
    <source>
        <dbReference type="PROSITE" id="PS50026"/>
    </source>
</evidence>
<evidence type="ECO:0000256" key="3">
    <source>
        <dbReference type="ARBA" id="ARBA00022737"/>
    </source>
</evidence>
<evidence type="ECO:0000256" key="1">
    <source>
        <dbReference type="ARBA" id="ARBA00022536"/>
    </source>
</evidence>
<dbReference type="PROSITE" id="PS01186">
    <property type="entry name" value="EGF_2"/>
    <property type="match status" value="1"/>
</dbReference>
<keyword evidence="1 5" id="KW-0245">EGF-like domain</keyword>
<accession>A0ABM0RRM6</accession>
<dbReference type="PROSITE" id="PS00010">
    <property type="entry name" value="ASX_HYDROXYL"/>
    <property type="match status" value="1"/>
</dbReference>
<protein>
    <submittedName>
        <fullName evidence="8">Protein eyes shut homolog</fullName>
    </submittedName>
</protein>
<dbReference type="InterPro" id="IPR000152">
    <property type="entry name" value="EGF-type_Asp/Asn_hydroxyl_site"/>
</dbReference>
<keyword evidence="2" id="KW-0732">Signal</keyword>
<dbReference type="Proteomes" id="UP000694923">
    <property type="component" value="Unplaced"/>
</dbReference>
<evidence type="ECO:0000313" key="7">
    <source>
        <dbReference type="Proteomes" id="UP000694923"/>
    </source>
</evidence>
<dbReference type="RefSeq" id="XP_008583267.1">
    <property type="nucleotide sequence ID" value="XM_008585045.1"/>
</dbReference>
<dbReference type="GeneID" id="103600719"/>
<proteinExistence type="predicted"/>
<dbReference type="SMART" id="SM00181">
    <property type="entry name" value="EGF"/>
    <property type="match status" value="2"/>
</dbReference>
<evidence type="ECO:0000256" key="4">
    <source>
        <dbReference type="ARBA" id="ARBA00023157"/>
    </source>
</evidence>
<organism evidence="7 8">
    <name type="scientific">Galeopterus variegatus</name>
    <name type="common">Malayan flying lemur</name>
    <name type="synonym">Cynocephalus variegatus</name>
    <dbReference type="NCBI Taxonomy" id="482537"/>
    <lineage>
        <taxon>Eukaryota</taxon>
        <taxon>Metazoa</taxon>
        <taxon>Chordata</taxon>
        <taxon>Craniata</taxon>
        <taxon>Vertebrata</taxon>
        <taxon>Euteleostomi</taxon>
        <taxon>Mammalia</taxon>
        <taxon>Eutheria</taxon>
        <taxon>Euarchontoglires</taxon>
        <taxon>Dermoptera</taxon>
        <taxon>Cynocephalidae</taxon>
        <taxon>Galeopterus</taxon>
    </lineage>
</organism>
<feature type="domain" description="EGF-like" evidence="6">
    <location>
        <begin position="76"/>
        <end position="112"/>
    </location>
</feature>
<dbReference type="PANTHER" id="PTHR45836">
    <property type="entry name" value="SLIT HOMOLOG"/>
    <property type="match status" value="1"/>
</dbReference>
<dbReference type="PROSITE" id="PS00022">
    <property type="entry name" value="EGF_1"/>
    <property type="match status" value="1"/>
</dbReference>
<comment type="caution">
    <text evidence="5">Lacks conserved residue(s) required for the propagation of feature annotation.</text>
</comment>
<dbReference type="SUPFAM" id="SSF57196">
    <property type="entry name" value="EGF/Laminin"/>
    <property type="match status" value="2"/>
</dbReference>
<dbReference type="InterPro" id="IPR000742">
    <property type="entry name" value="EGF"/>
</dbReference>
<gene>
    <name evidence="8" type="primary">LOC103600719</name>
</gene>
<keyword evidence="4 5" id="KW-1015">Disulfide bond</keyword>
<feature type="disulfide bond" evidence="5">
    <location>
        <begin position="102"/>
        <end position="111"/>
    </location>
</feature>
<dbReference type="PROSITE" id="PS50026">
    <property type="entry name" value="EGF_3"/>
    <property type="match status" value="1"/>
</dbReference>
<name>A0ABM0RRM6_GALVR</name>
<evidence type="ECO:0000313" key="8">
    <source>
        <dbReference type="RefSeq" id="XP_008583267.1"/>
    </source>
</evidence>
<reference evidence="8" key="1">
    <citation type="submission" date="2025-08" db="UniProtKB">
        <authorList>
            <consortium name="RefSeq"/>
        </authorList>
    </citation>
    <scope>IDENTIFICATION</scope>
</reference>
<dbReference type="Gene3D" id="2.10.25.10">
    <property type="entry name" value="Laminin"/>
    <property type="match status" value="2"/>
</dbReference>
<evidence type="ECO:0000256" key="5">
    <source>
        <dbReference type="PROSITE-ProRule" id="PRU00076"/>
    </source>
</evidence>
<keyword evidence="3" id="KW-0677">Repeat</keyword>
<evidence type="ECO:0000256" key="2">
    <source>
        <dbReference type="ARBA" id="ARBA00022729"/>
    </source>
</evidence>
<dbReference type="InterPro" id="IPR051355">
    <property type="entry name" value="Notch/Slit_guidance"/>
</dbReference>